<evidence type="ECO:0000256" key="1">
    <source>
        <dbReference type="SAM" id="SignalP"/>
    </source>
</evidence>
<dbReference type="Pfam" id="PF11008">
    <property type="entry name" value="DUF2846"/>
    <property type="match status" value="1"/>
</dbReference>
<dbReference type="PROSITE" id="PS51257">
    <property type="entry name" value="PROKAR_LIPOPROTEIN"/>
    <property type="match status" value="1"/>
</dbReference>
<proteinExistence type="predicted"/>
<reference evidence="3" key="1">
    <citation type="submission" date="2019-08" db="EMBL/GenBank/DDBJ databases">
        <title>The complete genome of Acinetobacter defluvii strain WCHAD010030.</title>
        <authorList>
            <person name="Hu Y."/>
            <person name="Qin J."/>
            <person name="Feng Y."/>
            <person name="Zong Z."/>
        </authorList>
    </citation>
    <scope>NUCLEOTIDE SEQUENCE</scope>
    <source>
        <strain evidence="3">WCHA30</strain>
    </source>
</reference>
<dbReference type="AlphaFoldDB" id="A0A2S2FGD2"/>
<evidence type="ECO:0000313" key="4">
    <source>
        <dbReference type="Proteomes" id="UP000245977"/>
    </source>
</evidence>
<dbReference type="OrthoDB" id="6355011at2"/>
<dbReference type="EMBL" id="CP029397">
    <property type="protein sequence ID" value="AWL30033.1"/>
    <property type="molecule type" value="Genomic_DNA"/>
</dbReference>
<keyword evidence="1" id="KW-0732">Signal</keyword>
<feature type="chain" id="PRO_5015442953" evidence="1">
    <location>
        <begin position="22"/>
        <end position="251"/>
    </location>
</feature>
<sequence length="251" mass="28630">MRYVGLMIVASCALTACQSHKAVEQQPSSHNVVSTLKAVDFEKENSFVYEKLDQYKLGKFSVGSWINQEPGQYFKLVKPQNPNAAVVYFYRPDSKWNRQEIIAQSFYLNGKRIPSLISNHYYWIELAEGDYKLSLSRPLAVIHFQKPKVAYFHVQAGQQYFVKYEEEKFRGGPNGGGELLKVGPLMQMPTRQALKEIGMTQLKSPGLNFVGELRADGKVIQPKEKIDSGDYQASDDVHLSTPFKIWNPLTW</sequence>
<dbReference type="RefSeq" id="WP_065993472.1">
    <property type="nucleotide sequence ID" value="NZ_CP029397.2"/>
</dbReference>
<gene>
    <name evidence="3" type="ORF">DJ533_16395</name>
</gene>
<feature type="signal peptide" evidence="1">
    <location>
        <begin position="1"/>
        <end position="21"/>
    </location>
</feature>
<name>A0A2S2FGD2_9GAMM</name>
<keyword evidence="4" id="KW-1185">Reference proteome</keyword>
<dbReference type="Proteomes" id="UP000245977">
    <property type="component" value="Chromosome"/>
</dbReference>
<organism evidence="3 4">
    <name type="scientific">Acinetobacter defluvii</name>
    <dbReference type="NCBI Taxonomy" id="1871111"/>
    <lineage>
        <taxon>Bacteria</taxon>
        <taxon>Pseudomonadati</taxon>
        <taxon>Pseudomonadota</taxon>
        <taxon>Gammaproteobacteria</taxon>
        <taxon>Moraxellales</taxon>
        <taxon>Moraxellaceae</taxon>
        <taxon>Acinetobacter</taxon>
    </lineage>
</organism>
<evidence type="ECO:0000313" key="3">
    <source>
        <dbReference type="EMBL" id="AWL30033.1"/>
    </source>
</evidence>
<dbReference type="InterPro" id="IPR022548">
    <property type="entry name" value="DUF2846"/>
</dbReference>
<protein>
    <submittedName>
        <fullName evidence="3">DUF2846 domain-containing protein</fullName>
    </submittedName>
</protein>
<dbReference type="KEGG" id="adv:DJ533_16395"/>
<evidence type="ECO:0000259" key="2">
    <source>
        <dbReference type="Pfam" id="PF11008"/>
    </source>
</evidence>
<dbReference type="STRING" id="1871111.GCA_001704615_02610"/>
<accession>A0A2S2FGD2</accession>
<feature type="domain" description="DUF2846" evidence="2">
    <location>
        <begin position="83"/>
        <end position="168"/>
    </location>
</feature>